<reference evidence="1 2" key="1">
    <citation type="journal article" date="2011" name="J. Bacteriol.">
        <title>Complete genome sequence of the cellulose-degrading bacterium Cellulosilyticum lentocellum.</title>
        <authorList>
            <consortium name="US DOE Joint Genome Institute"/>
            <person name="Miller D.A."/>
            <person name="Suen G."/>
            <person name="Bruce D."/>
            <person name="Copeland A."/>
            <person name="Cheng J.F."/>
            <person name="Detter C."/>
            <person name="Goodwin L.A."/>
            <person name="Han C.S."/>
            <person name="Hauser L.J."/>
            <person name="Land M.L."/>
            <person name="Lapidus A."/>
            <person name="Lucas S."/>
            <person name="Meincke L."/>
            <person name="Pitluck S."/>
            <person name="Tapia R."/>
            <person name="Teshima H."/>
            <person name="Woyke T."/>
            <person name="Fox B.G."/>
            <person name="Angert E.R."/>
            <person name="Currie C.R."/>
        </authorList>
    </citation>
    <scope>NUCLEOTIDE SEQUENCE [LARGE SCALE GENOMIC DNA]</scope>
    <source>
        <strain evidence="2">ATCC 49066 / DSM 5427 / NCIMB 11756 / RHM5</strain>
    </source>
</reference>
<protein>
    <submittedName>
        <fullName evidence="1">Uncharacterized protein</fullName>
    </submittedName>
</protein>
<dbReference type="KEGG" id="cle:Clole_0889"/>
<organism evidence="1 2">
    <name type="scientific">Cellulosilyticum lentocellum (strain ATCC 49066 / DSM 5427 / NCIMB 11756 / RHM5)</name>
    <name type="common">Clostridium lentocellum</name>
    <dbReference type="NCBI Taxonomy" id="642492"/>
    <lineage>
        <taxon>Bacteria</taxon>
        <taxon>Bacillati</taxon>
        <taxon>Bacillota</taxon>
        <taxon>Clostridia</taxon>
        <taxon>Lachnospirales</taxon>
        <taxon>Cellulosilyticaceae</taxon>
        <taxon>Cellulosilyticum</taxon>
    </lineage>
</organism>
<dbReference type="AlphaFoldDB" id="F2JQ74"/>
<gene>
    <name evidence="1" type="ordered locus">Clole_0889</name>
</gene>
<evidence type="ECO:0000313" key="2">
    <source>
        <dbReference type="Proteomes" id="UP000008467"/>
    </source>
</evidence>
<proteinExistence type="predicted"/>
<accession>F2JQ74</accession>
<dbReference type="EMBL" id="CP002582">
    <property type="protein sequence ID" value="ADZ82622.1"/>
    <property type="molecule type" value="Genomic_DNA"/>
</dbReference>
<sequence>MAGYVCKQCGYRKTSRQVLDYVLEPPIYPFMTTNCILPFMAMDYMWGSEEVCPNCKANYNWELMP</sequence>
<dbReference type="RefSeq" id="WP_013655923.1">
    <property type="nucleotide sequence ID" value="NC_015275.1"/>
</dbReference>
<dbReference type="Proteomes" id="UP000008467">
    <property type="component" value="Chromosome"/>
</dbReference>
<keyword evidence="2" id="KW-1185">Reference proteome</keyword>
<evidence type="ECO:0000313" key="1">
    <source>
        <dbReference type="EMBL" id="ADZ82622.1"/>
    </source>
</evidence>
<dbReference type="STRING" id="642492.Clole_0889"/>
<dbReference type="HOGENOM" id="CLU_2841771_0_0_9"/>
<name>F2JQ74_CELLD</name>